<dbReference type="RefSeq" id="WP_310776467.1">
    <property type="nucleotide sequence ID" value="NZ_JBHRWR010000017.1"/>
</dbReference>
<dbReference type="Pfam" id="PF02522">
    <property type="entry name" value="Antibiotic_NAT"/>
    <property type="match status" value="1"/>
</dbReference>
<dbReference type="SUPFAM" id="SSF110710">
    <property type="entry name" value="TTHA0583/YokD-like"/>
    <property type="match status" value="1"/>
</dbReference>
<organism evidence="4 5">
    <name type="scientific">Streptomyces yaanensis</name>
    <dbReference type="NCBI Taxonomy" id="1142239"/>
    <lineage>
        <taxon>Bacteria</taxon>
        <taxon>Bacillati</taxon>
        <taxon>Actinomycetota</taxon>
        <taxon>Actinomycetes</taxon>
        <taxon>Kitasatosporales</taxon>
        <taxon>Streptomycetaceae</taxon>
        <taxon>Streptomyces</taxon>
    </lineage>
</organism>
<keyword evidence="5" id="KW-1185">Reference proteome</keyword>
<dbReference type="EMBL" id="JBHRWR010000017">
    <property type="protein sequence ID" value="MFC3576723.1"/>
    <property type="molecule type" value="Genomic_DNA"/>
</dbReference>
<dbReference type="InterPro" id="IPR003679">
    <property type="entry name" value="Amioglycoside_AcTrfase"/>
</dbReference>
<comment type="caution">
    <text evidence="4">The sequence shown here is derived from an EMBL/GenBank/DDBJ whole genome shotgun (WGS) entry which is preliminary data.</text>
</comment>
<accession>A0ABV7SIE5</accession>
<keyword evidence="3" id="KW-0012">Acyltransferase</keyword>
<dbReference type="InterPro" id="IPR028345">
    <property type="entry name" value="Antibiotic_NAT-like"/>
</dbReference>
<dbReference type="Proteomes" id="UP001595701">
    <property type="component" value="Unassembled WGS sequence"/>
</dbReference>
<name>A0ABV7SIE5_9ACTN</name>
<dbReference type="PANTHER" id="PTHR11104">
    <property type="entry name" value="AMINOGLYCOSIDE N3-ACETYLTRANSFERASE"/>
    <property type="match status" value="1"/>
</dbReference>
<evidence type="ECO:0000313" key="5">
    <source>
        <dbReference type="Proteomes" id="UP001595701"/>
    </source>
</evidence>
<evidence type="ECO:0000313" key="4">
    <source>
        <dbReference type="EMBL" id="MFC3576723.1"/>
    </source>
</evidence>
<protein>
    <submittedName>
        <fullName evidence="4">Aminoglycoside N(3)-acetyltransferase</fullName>
    </submittedName>
</protein>
<evidence type="ECO:0000256" key="1">
    <source>
        <dbReference type="ARBA" id="ARBA00006383"/>
    </source>
</evidence>
<dbReference type="PANTHER" id="PTHR11104:SF0">
    <property type="entry name" value="SPBETA PROPHAGE-DERIVED AMINOGLYCOSIDE N(3')-ACETYLTRANSFERASE-LIKE PROTEIN YOKD"/>
    <property type="match status" value="1"/>
</dbReference>
<sequence>MVDVAELPGLFARLGVRRGGVLMVHSSLHGSGLRDTDVRDALLDALGPHGTLVVPAFTSENSDTSSAHREIVAGMTDREVVAYRQSMPPFDPDASPCVSMGVLAECVRTTPGARRSAHPQSSFAALGARARELMADHDPHCHLGERSPLAALYETDAQVLLFRVGFEVCTAFHLAEYRMVPPPPSRLYRCVVETKGNWITYEDLTLNDDDFAEVGAALPRELIAEGEVAEKPVMVFGMRAAVDHARRALTGIRR</sequence>
<proteinExistence type="inferred from homology"/>
<reference evidence="5" key="1">
    <citation type="journal article" date="2019" name="Int. J. Syst. Evol. Microbiol.">
        <title>The Global Catalogue of Microorganisms (GCM) 10K type strain sequencing project: providing services to taxonomists for standard genome sequencing and annotation.</title>
        <authorList>
            <consortium name="The Broad Institute Genomics Platform"/>
            <consortium name="The Broad Institute Genome Sequencing Center for Infectious Disease"/>
            <person name="Wu L."/>
            <person name="Ma J."/>
        </authorList>
    </citation>
    <scope>NUCLEOTIDE SEQUENCE [LARGE SCALE GENOMIC DNA]</scope>
    <source>
        <strain evidence="5">CGMCC 4.7035</strain>
    </source>
</reference>
<evidence type="ECO:0000256" key="3">
    <source>
        <dbReference type="ARBA" id="ARBA00023315"/>
    </source>
</evidence>
<comment type="similarity">
    <text evidence="1">Belongs to the antibiotic N-acetyltransferase family.</text>
</comment>
<keyword evidence="2" id="KW-0808">Transferase</keyword>
<evidence type="ECO:0000256" key="2">
    <source>
        <dbReference type="ARBA" id="ARBA00022679"/>
    </source>
</evidence>
<gene>
    <name evidence="4" type="ORF">ACFOZ0_26255</name>
</gene>